<keyword evidence="2" id="KW-1185">Reference proteome</keyword>
<protein>
    <submittedName>
        <fullName evidence="1">Uncharacterized protein</fullName>
    </submittedName>
</protein>
<organism evidence="1 2">
    <name type="scientific">Streptomyces mirabilis</name>
    <dbReference type="NCBI Taxonomy" id="68239"/>
    <lineage>
        <taxon>Bacteria</taxon>
        <taxon>Bacillati</taxon>
        <taxon>Actinomycetota</taxon>
        <taxon>Actinomycetes</taxon>
        <taxon>Kitasatosporales</taxon>
        <taxon>Streptomycetaceae</taxon>
        <taxon>Streptomyces</taxon>
    </lineage>
</organism>
<comment type="caution">
    <text evidence="1">The sequence shown here is derived from an EMBL/GenBank/DDBJ whole genome shotgun (WGS) entry which is preliminary data.</text>
</comment>
<sequence>MRSTKHLNLVVLHDLDAARGAIEEALAGADPADAPGLRRALSILEASAHSDDDLKIRWARQYLAEAGVPAGDTSTHAIRELRRAVPKLGLAEAVELVTLAAKH</sequence>
<evidence type="ECO:0000313" key="2">
    <source>
        <dbReference type="Proteomes" id="UP001257627"/>
    </source>
</evidence>
<dbReference type="EMBL" id="JARAKF010000001">
    <property type="protein sequence ID" value="MDU8995625.1"/>
    <property type="molecule type" value="Genomic_DNA"/>
</dbReference>
<evidence type="ECO:0000313" key="1">
    <source>
        <dbReference type="EMBL" id="MDU8995625.1"/>
    </source>
</evidence>
<dbReference type="RefSeq" id="WP_143602455.1">
    <property type="nucleotide sequence ID" value="NZ_CP107955.1"/>
</dbReference>
<dbReference type="Proteomes" id="UP001257627">
    <property type="component" value="Unassembled WGS sequence"/>
</dbReference>
<name>A0ABU3UNW7_9ACTN</name>
<gene>
    <name evidence="1" type="ORF">PU648_25365</name>
</gene>
<proteinExistence type="predicted"/>
<dbReference type="GeneID" id="93999779"/>
<accession>A0ABU3UNW7</accession>
<reference evidence="1 2" key="1">
    <citation type="submission" date="2023-02" db="EMBL/GenBank/DDBJ databases">
        <authorList>
            <person name="Maleckis M."/>
        </authorList>
    </citation>
    <scope>NUCLEOTIDE SEQUENCE [LARGE SCALE GENOMIC DNA]</scope>
    <source>
        <strain evidence="1 2">P8-A2</strain>
    </source>
</reference>